<evidence type="ECO:0000256" key="1">
    <source>
        <dbReference type="SAM" id="MobiDB-lite"/>
    </source>
</evidence>
<protein>
    <submittedName>
        <fullName evidence="2">Uncharacterized protein</fullName>
    </submittedName>
</protein>
<accession>A0ABQ1FH97</accession>
<name>A0ABQ1FH97_9BACL</name>
<comment type="caution">
    <text evidence="2">The sequence shown here is derived from an EMBL/GenBank/DDBJ whole genome shotgun (WGS) entry which is preliminary data.</text>
</comment>
<feature type="region of interest" description="Disordered" evidence="1">
    <location>
        <begin position="19"/>
        <end position="40"/>
    </location>
</feature>
<organism evidence="2 3">
    <name type="scientific">Paenibacillus marchantiophytorum</name>
    <dbReference type="NCBI Taxonomy" id="1619310"/>
    <lineage>
        <taxon>Bacteria</taxon>
        <taxon>Bacillati</taxon>
        <taxon>Bacillota</taxon>
        <taxon>Bacilli</taxon>
        <taxon>Bacillales</taxon>
        <taxon>Paenibacillaceae</taxon>
        <taxon>Paenibacillus</taxon>
    </lineage>
</organism>
<dbReference type="EMBL" id="BMHE01000065">
    <property type="protein sequence ID" value="GGA12048.1"/>
    <property type="molecule type" value="Genomic_DNA"/>
</dbReference>
<evidence type="ECO:0000313" key="2">
    <source>
        <dbReference type="EMBL" id="GGA12048.1"/>
    </source>
</evidence>
<dbReference type="Proteomes" id="UP000615455">
    <property type="component" value="Unassembled WGS sequence"/>
</dbReference>
<gene>
    <name evidence="2" type="ORF">GCM10008018_66440</name>
</gene>
<proteinExistence type="predicted"/>
<sequence>MTSVMDAIGAREARHADDGTFLGEIGGNKTASRGRNWNRNRNCNLSREYRRHALFS</sequence>
<evidence type="ECO:0000313" key="3">
    <source>
        <dbReference type="Proteomes" id="UP000615455"/>
    </source>
</evidence>
<keyword evidence="3" id="KW-1185">Reference proteome</keyword>
<reference evidence="3" key="1">
    <citation type="journal article" date="2019" name="Int. J. Syst. Evol. Microbiol.">
        <title>The Global Catalogue of Microorganisms (GCM) 10K type strain sequencing project: providing services to taxonomists for standard genome sequencing and annotation.</title>
        <authorList>
            <consortium name="The Broad Institute Genomics Platform"/>
            <consortium name="The Broad Institute Genome Sequencing Center for Infectious Disease"/>
            <person name="Wu L."/>
            <person name="Ma J."/>
        </authorList>
    </citation>
    <scope>NUCLEOTIDE SEQUENCE [LARGE SCALE GENOMIC DNA]</scope>
    <source>
        <strain evidence="3">CGMCC 1.15043</strain>
    </source>
</reference>